<keyword evidence="2 6" id="KW-0808">Transferase</keyword>
<proteinExistence type="predicted"/>
<sequence length="303" mass="33682">MTEYGTETLNHFQTLRDYLRWAITRFEQAGLDYSQGRQTARAEAEYLIARALGLAPADLKDFLDARLLPAEKTRIIDFLRQREIEHRPAAYITEEAWFCGLKFHVDERVLIPRSLTEEFIESGFQPWVDPTRVERILDLCTGSGCIGISLAYAFEGAQVDIADISGDALDVARRNIAAHGVQDFVHPVQSDLFENLQGRRYDLIVSNPPYVDAAAMAGLPDEYQREPALALAAGVDGLDCVIPLLRQAADHLNDQGVLVVEVGDSEAALQARYPDVPFLWLAHSAGGSGVFLLTAEQLRQHGF</sequence>
<evidence type="ECO:0000313" key="7">
    <source>
        <dbReference type="Proteomes" id="UP001446205"/>
    </source>
</evidence>
<evidence type="ECO:0000256" key="3">
    <source>
        <dbReference type="ARBA" id="ARBA00022691"/>
    </source>
</evidence>
<dbReference type="EC" id="2.1.1.298" evidence="6"/>
<dbReference type="RefSeq" id="WP_341371292.1">
    <property type="nucleotide sequence ID" value="NZ_JBBPCO010000010.1"/>
</dbReference>
<dbReference type="NCBIfam" id="TIGR03534">
    <property type="entry name" value="RF_mod_PrmC"/>
    <property type="match status" value="1"/>
</dbReference>
<dbReference type="InterPro" id="IPR004556">
    <property type="entry name" value="HemK-like"/>
</dbReference>
<dbReference type="InterPro" id="IPR029063">
    <property type="entry name" value="SAM-dependent_MTases_sf"/>
</dbReference>
<feature type="domain" description="Methyltransferase small" evidence="4">
    <location>
        <begin position="133"/>
        <end position="215"/>
    </location>
</feature>
<evidence type="ECO:0000313" key="6">
    <source>
        <dbReference type="EMBL" id="MEK8090237.1"/>
    </source>
</evidence>
<dbReference type="PANTHER" id="PTHR47806:SF1">
    <property type="entry name" value="RIBOSOMAL PROTEIN UL3 GLUTAMINE METHYLTRANSFERASE"/>
    <property type="match status" value="1"/>
</dbReference>
<keyword evidence="3" id="KW-0949">S-adenosyl-L-methionine</keyword>
<dbReference type="NCBIfam" id="TIGR03533">
    <property type="entry name" value="L3_gln_methyl"/>
    <property type="match status" value="1"/>
</dbReference>
<dbReference type="Pfam" id="PF17827">
    <property type="entry name" value="PrmC_N"/>
    <property type="match status" value="1"/>
</dbReference>
<name>A0ABU9DBL8_9PROT</name>
<evidence type="ECO:0000259" key="4">
    <source>
        <dbReference type="Pfam" id="PF05175"/>
    </source>
</evidence>
<keyword evidence="1 6" id="KW-0489">Methyltransferase</keyword>
<dbReference type="Gene3D" id="1.10.8.10">
    <property type="entry name" value="DNA helicase RuvA subunit, C-terminal domain"/>
    <property type="match status" value="1"/>
</dbReference>
<dbReference type="GO" id="GO:0032259">
    <property type="term" value="P:methylation"/>
    <property type="evidence" value="ECO:0007669"/>
    <property type="project" value="UniProtKB-KW"/>
</dbReference>
<keyword evidence="6" id="KW-0687">Ribonucleoprotein</keyword>
<keyword evidence="7" id="KW-1185">Reference proteome</keyword>
<accession>A0ABU9DBL8</accession>
<dbReference type="PIRSF" id="PIRSF037167">
    <property type="entry name" value="Mtase_YfcB_prd"/>
    <property type="match status" value="1"/>
</dbReference>
<dbReference type="GO" id="GO:0005840">
    <property type="term" value="C:ribosome"/>
    <property type="evidence" value="ECO:0007669"/>
    <property type="project" value="UniProtKB-KW"/>
</dbReference>
<dbReference type="Pfam" id="PF05175">
    <property type="entry name" value="MTS"/>
    <property type="match status" value="1"/>
</dbReference>
<dbReference type="EMBL" id="JBBPCO010000010">
    <property type="protein sequence ID" value="MEK8090237.1"/>
    <property type="molecule type" value="Genomic_DNA"/>
</dbReference>
<dbReference type="InterPro" id="IPR002052">
    <property type="entry name" value="DNA_methylase_N6_adenine_CS"/>
</dbReference>
<dbReference type="PROSITE" id="PS00092">
    <property type="entry name" value="N6_MTASE"/>
    <property type="match status" value="1"/>
</dbReference>
<reference evidence="6 7" key="1">
    <citation type="submission" date="2024-04" db="EMBL/GenBank/DDBJ databases">
        <authorList>
            <person name="Abashina T."/>
            <person name="Shaikin A."/>
        </authorList>
    </citation>
    <scope>NUCLEOTIDE SEQUENCE [LARGE SCALE GENOMIC DNA]</scope>
    <source>
        <strain evidence="6 7">AAFK</strain>
    </source>
</reference>
<organism evidence="6 7">
    <name type="scientific">Thermithiobacillus plumbiphilus</name>
    <dbReference type="NCBI Taxonomy" id="1729899"/>
    <lineage>
        <taxon>Bacteria</taxon>
        <taxon>Pseudomonadati</taxon>
        <taxon>Pseudomonadota</taxon>
        <taxon>Acidithiobacillia</taxon>
        <taxon>Acidithiobacillales</taxon>
        <taxon>Thermithiobacillaceae</taxon>
        <taxon>Thermithiobacillus</taxon>
    </lineage>
</organism>
<dbReference type="NCBIfam" id="TIGR00536">
    <property type="entry name" value="hemK_fam"/>
    <property type="match status" value="1"/>
</dbReference>
<dbReference type="InterPro" id="IPR017127">
    <property type="entry name" value="Ribosome_uL3_MTase"/>
</dbReference>
<dbReference type="GO" id="GO:0008168">
    <property type="term" value="F:methyltransferase activity"/>
    <property type="evidence" value="ECO:0007669"/>
    <property type="project" value="UniProtKB-KW"/>
</dbReference>
<evidence type="ECO:0000259" key="5">
    <source>
        <dbReference type="Pfam" id="PF17827"/>
    </source>
</evidence>
<comment type="caution">
    <text evidence="6">The sequence shown here is derived from an EMBL/GenBank/DDBJ whole genome shotgun (WGS) entry which is preliminary data.</text>
</comment>
<dbReference type="PANTHER" id="PTHR47806">
    <property type="entry name" value="50S RIBOSOMAL PROTEIN L3 GLUTAMINE METHYLTRANSFERASE"/>
    <property type="match status" value="1"/>
</dbReference>
<dbReference type="InterPro" id="IPR019874">
    <property type="entry name" value="RF_methyltr_PrmC"/>
</dbReference>
<feature type="domain" description="Release factor glutamine methyltransferase N-terminal" evidence="5">
    <location>
        <begin position="18"/>
        <end position="93"/>
    </location>
</feature>
<gene>
    <name evidence="6" type="primary">prmB</name>
    <name evidence="6" type="ORF">WOB96_10735</name>
</gene>
<dbReference type="InterPro" id="IPR040758">
    <property type="entry name" value="PrmC_N"/>
</dbReference>
<keyword evidence="6" id="KW-0689">Ribosomal protein</keyword>
<dbReference type="SUPFAM" id="SSF53335">
    <property type="entry name" value="S-adenosyl-L-methionine-dependent methyltransferases"/>
    <property type="match status" value="1"/>
</dbReference>
<dbReference type="CDD" id="cd02440">
    <property type="entry name" value="AdoMet_MTases"/>
    <property type="match status" value="1"/>
</dbReference>
<protein>
    <submittedName>
        <fullName evidence="6">50S ribosomal protein L3 N(5)-glutamine methyltransferase</fullName>
        <ecNumber evidence="6">2.1.1.298</ecNumber>
    </submittedName>
</protein>
<evidence type="ECO:0000256" key="1">
    <source>
        <dbReference type="ARBA" id="ARBA00022603"/>
    </source>
</evidence>
<dbReference type="Proteomes" id="UP001446205">
    <property type="component" value="Unassembled WGS sequence"/>
</dbReference>
<dbReference type="InterPro" id="IPR007848">
    <property type="entry name" value="Small_mtfrase_dom"/>
</dbReference>
<dbReference type="Gene3D" id="3.40.50.150">
    <property type="entry name" value="Vaccinia Virus protein VP39"/>
    <property type="match status" value="1"/>
</dbReference>
<evidence type="ECO:0000256" key="2">
    <source>
        <dbReference type="ARBA" id="ARBA00022679"/>
    </source>
</evidence>